<keyword evidence="5" id="KW-1185">Reference proteome</keyword>
<sequence length="120" mass="13445">MNVLRQLWRSHPLACIGFLAGLSLTLVFLARLALFTFYWSDPAHRAPRPEGWMTPGYVAHSWQLPVEEVAAQLGLTPRRPKGKPPTLSEIARASGEDEAALLARLEAWLDSRRAEGMPER</sequence>
<keyword evidence="1" id="KW-0812">Transmembrane</keyword>
<feature type="transmembrane region" description="Helical" evidence="1">
    <location>
        <begin position="12"/>
        <end position="39"/>
    </location>
</feature>
<name>A0A285J359_9RHOB</name>
<dbReference type="AlphaFoldDB" id="A0A285J359"/>
<dbReference type="EMBL" id="PGTD01000015">
    <property type="protein sequence ID" value="PJE29946.1"/>
    <property type="molecule type" value="Genomic_DNA"/>
</dbReference>
<keyword evidence="1" id="KW-1133">Transmembrane helix</keyword>
<evidence type="ECO:0000313" key="5">
    <source>
        <dbReference type="Proteomes" id="UP000231702"/>
    </source>
</evidence>
<organism evidence="3 4">
    <name type="scientific">Pseudooceanicola antarcticus</name>
    <dbReference type="NCBI Taxonomy" id="1247613"/>
    <lineage>
        <taxon>Bacteria</taxon>
        <taxon>Pseudomonadati</taxon>
        <taxon>Pseudomonadota</taxon>
        <taxon>Alphaproteobacteria</taxon>
        <taxon>Rhodobacterales</taxon>
        <taxon>Paracoccaceae</taxon>
        <taxon>Pseudooceanicola</taxon>
    </lineage>
</organism>
<evidence type="ECO:0000256" key="1">
    <source>
        <dbReference type="SAM" id="Phobius"/>
    </source>
</evidence>
<dbReference type="OrthoDB" id="159440at2"/>
<reference evidence="2 5" key="2">
    <citation type="journal article" date="2018" name="Int. J. Syst. Evol. Microbiol.">
        <title>Pseudooceanicola lipolyticus sp. nov., a marine alphaproteobacterium, reclassification of Oceanicola flagellatus as Pseudooceanicola flagellatus comb. nov. and emended description of the genus Pseudooceanicola.</title>
        <authorList>
            <person name="Huang M.-M."/>
            <person name="Guo L.-L."/>
            <person name="Wu Y.-H."/>
            <person name="Lai Q.-L."/>
            <person name="Shao Z.-Z."/>
            <person name="Wang C.-S."/>
            <person name="Wu M."/>
            <person name="Xu X.-W."/>
        </authorList>
    </citation>
    <scope>NUCLEOTIDE SEQUENCE [LARGE SCALE GENOMIC DNA]</scope>
    <source>
        <strain evidence="2 5">Ar-45</strain>
    </source>
</reference>
<evidence type="ECO:0000313" key="2">
    <source>
        <dbReference type="EMBL" id="PJE29946.1"/>
    </source>
</evidence>
<dbReference type="Proteomes" id="UP000231702">
    <property type="component" value="Unassembled WGS sequence"/>
</dbReference>
<accession>A0A285J359</accession>
<gene>
    <name evidence="2" type="ORF">CVM39_08630</name>
    <name evidence="3" type="ORF">SAMN06297129_2631</name>
</gene>
<dbReference type="Proteomes" id="UP000231655">
    <property type="component" value="Unassembled WGS sequence"/>
</dbReference>
<reference evidence="3 4" key="1">
    <citation type="submission" date="2017-09" db="EMBL/GenBank/DDBJ databases">
        <authorList>
            <person name="Ehlers B."/>
            <person name="Leendertz F.H."/>
        </authorList>
    </citation>
    <scope>NUCLEOTIDE SEQUENCE [LARGE SCALE GENOMIC DNA]</scope>
    <source>
        <strain evidence="3 4">CGMCC 1.12662</strain>
    </source>
</reference>
<evidence type="ECO:0000313" key="3">
    <source>
        <dbReference type="EMBL" id="SNY53796.1"/>
    </source>
</evidence>
<dbReference type="EMBL" id="OBEA01000005">
    <property type="protein sequence ID" value="SNY53796.1"/>
    <property type="molecule type" value="Genomic_DNA"/>
</dbReference>
<protein>
    <submittedName>
        <fullName evidence="3">Uncharacterized protein</fullName>
    </submittedName>
</protein>
<keyword evidence="1" id="KW-0472">Membrane</keyword>
<proteinExistence type="predicted"/>
<dbReference type="RefSeq" id="WP_097146363.1">
    <property type="nucleotide sequence ID" value="NZ_OBEA01000005.1"/>
</dbReference>
<evidence type="ECO:0000313" key="4">
    <source>
        <dbReference type="Proteomes" id="UP000231655"/>
    </source>
</evidence>